<protein>
    <recommendedName>
        <fullName evidence="4">UrcA family protein</fullName>
    </recommendedName>
</protein>
<dbReference type="OrthoDB" id="7376434at2"/>
<keyword evidence="1" id="KW-0732">Signal</keyword>
<proteinExistence type="predicted"/>
<dbReference type="Proteomes" id="UP000321638">
    <property type="component" value="Unassembled WGS sequence"/>
</dbReference>
<evidence type="ECO:0000313" key="3">
    <source>
        <dbReference type="Proteomes" id="UP000321638"/>
    </source>
</evidence>
<feature type="chain" id="PRO_5023043049" description="UrcA family protein" evidence="1">
    <location>
        <begin position="24"/>
        <end position="97"/>
    </location>
</feature>
<evidence type="ECO:0008006" key="4">
    <source>
        <dbReference type="Google" id="ProtNLM"/>
    </source>
</evidence>
<evidence type="ECO:0000313" key="2">
    <source>
        <dbReference type="EMBL" id="TXL82141.1"/>
    </source>
</evidence>
<comment type="caution">
    <text evidence="2">The sequence shown here is derived from an EMBL/GenBank/DDBJ whole genome shotgun (WGS) entry which is preliminary data.</text>
</comment>
<reference evidence="2 3" key="1">
    <citation type="submission" date="2019-06" db="EMBL/GenBank/DDBJ databases">
        <title>New taxonomy in bacterial strain CC-CFT640, isolated from vineyard.</title>
        <authorList>
            <person name="Lin S.-Y."/>
            <person name="Tsai C.-F."/>
            <person name="Young C.-C."/>
        </authorList>
    </citation>
    <scope>NUCLEOTIDE SEQUENCE [LARGE SCALE GENOMIC DNA]</scope>
    <source>
        <strain evidence="2 3">CC-CFT640</strain>
    </source>
</reference>
<keyword evidence="3" id="KW-1185">Reference proteome</keyword>
<evidence type="ECO:0000256" key="1">
    <source>
        <dbReference type="SAM" id="SignalP"/>
    </source>
</evidence>
<organism evidence="2 3">
    <name type="scientific">Vineibacter terrae</name>
    <dbReference type="NCBI Taxonomy" id="2586908"/>
    <lineage>
        <taxon>Bacteria</taxon>
        <taxon>Pseudomonadati</taxon>
        <taxon>Pseudomonadota</taxon>
        <taxon>Alphaproteobacteria</taxon>
        <taxon>Hyphomicrobiales</taxon>
        <taxon>Vineibacter</taxon>
    </lineage>
</organism>
<dbReference type="AlphaFoldDB" id="A0A5C8PVR2"/>
<name>A0A5C8PVR2_9HYPH</name>
<dbReference type="EMBL" id="VDUZ01000001">
    <property type="protein sequence ID" value="TXL82141.1"/>
    <property type="molecule type" value="Genomic_DNA"/>
</dbReference>
<dbReference type="RefSeq" id="WP_147844841.1">
    <property type="nucleotide sequence ID" value="NZ_VDUZ01000001.1"/>
</dbReference>
<sequence>MSHRVTAAGLALCLAFVAAPAIAQNVTVESDDAAYCKKLANLQSRYAGSANTSASLQTVTALNDCTNERAAAAIPQLEQRLRAAGFNLPERAVGARR</sequence>
<feature type="signal peptide" evidence="1">
    <location>
        <begin position="1"/>
        <end position="23"/>
    </location>
</feature>
<gene>
    <name evidence="2" type="ORF">FHP25_00100</name>
</gene>
<accession>A0A5C8PVR2</accession>